<dbReference type="AlphaFoldDB" id="A0AAJ0HEN2"/>
<reference evidence="1" key="2">
    <citation type="submission" date="2023-06" db="EMBL/GenBank/DDBJ databases">
        <authorList>
            <consortium name="Lawrence Berkeley National Laboratory"/>
            <person name="Haridas S."/>
            <person name="Hensen N."/>
            <person name="Bonometti L."/>
            <person name="Westerberg I."/>
            <person name="Brannstrom I.O."/>
            <person name="Guillou S."/>
            <person name="Cros-Aarteil S."/>
            <person name="Calhoun S."/>
            <person name="Kuo A."/>
            <person name="Mondo S."/>
            <person name="Pangilinan J."/>
            <person name="Riley R."/>
            <person name="Labutti K."/>
            <person name="Andreopoulos B."/>
            <person name="Lipzen A."/>
            <person name="Chen C."/>
            <person name="Yanf M."/>
            <person name="Daum C."/>
            <person name="Ng V."/>
            <person name="Clum A."/>
            <person name="Steindorff A."/>
            <person name="Ohm R."/>
            <person name="Martin F."/>
            <person name="Silar P."/>
            <person name="Natvig D."/>
            <person name="Lalanne C."/>
            <person name="Gautier V."/>
            <person name="Ament-Velasquez S.L."/>
            <person name="Kruys A."/>
            <person name="Hutchinson M.I."/>
            <person name="Powell A.J."/>
            <person name="Barry K."/>
            <person name="Miller A.N."/>
            <person name="Grigoriev I.V."/>
            <person name="Debuchy R."/>
            <person name="Gladieux P."/>
            <person name="Thoren M.H."/>
            <person name="Johannesson H."/>
        </authorList>
    </citation>
    <scope>NUCLEOTIDE SEQUENCE</scope>
    <source>
        <strain evidence="1">CBS 955.72</strain>
    </source>
</reference>
<dbReference type="Proteomes" id="UP001275084">
    <property type="component" value="Unassembled WGS sequence"/>
</dbReference>
<proteinExistence type="predicted"/>
<evidence type="ECO:0000313" key="1">
    <source>
        <dbReference type="EMBL" id="KAK3349395.1"/>
    </source>
</evidence>
<organism evidence="1 2">
    <name type="scientific">Lasiosphaeria hispida</name>
    <dbReference type="NCBI Taxonomy" id="260671"/>
    <lineage>
        <taxon>Eukaryota</taxon>
        <taxon>Fungi</taxon>
        <taxon>Dikarya</taxon>
        <taxon>Ascomycota</taxon>
        <taxon>Pezizomycotina</taxon>
        <taxon>Sordariomycetes</taxon>
        <taxon>Sordariomycetidae</taxon>
        <taxon>Sordariales</taxon>
        <taxon>Lasiosphaeriaceae</taxon>
        <taxon>Lasiosphaeria</taxon>
    </lineage>
</organism>
<accession>A0AAJ0HEN2</accession>
<reference evidence="1" key="1">
    <citation type="journal article" date="2023" name="Mol. Phylogenet. Evol.">
        <title>Genome-scale phylogeny and comparative genomics of the fungal order Sordariales.</title>
        <authorList>
            <person name="Hensen N."/>
            <person name="Bonometti L."/>
            <person name="Westerberg I."/>
            <person name="Brannstrom I.O."/>
            <person name="Guillou S."/>
            <person name="Cros-Aarteil S."/>
            <person name="Calhoun S."/>
            <person name="Haridas S."/>
            <person name="Kuo A."/>
            <person name="Mondo S."/>
            <person name="Pangilinan J."/>
            <person name="Riley R."/>
            <person name="LaButti K."/>
            <person name="Andreopoulos B."/>
            <person name="Lipzen A."/>
            <person name="Chen C."/>
            <person name="Yan M."/>
            <person name="Daum C."/>
            <person name="Ng V."/>
            <person name="Clum A."/>
            <person name="Steindorff A."/>
            <person name="Ohm R.A."/>
            <person name="Martin F."/>
            <person name="Silar P."/>
            <person name="Natvig D.O."/>
            <person name="Lalanne C."/>
            <person name="Gautier V."/>
            <person name="Ament-Velasquez S.L."/>
            <person name="Kruys A."/>
            <person name="Hutchinson M.I."/>
            <person name="Powell A.J."/>
            <person name="Barry K."/>
            <person name="Miller A.N."/>
            <person name="Grigoriev I.V."/>
            <person name="Debuchy R."/>
            <person name="Gladieux P."/>
            <person name="Hiltunen Thoren M."/>
            <person name="Johannesson H."/>
        </authorList>
    </citation>
    <scope>NUCLEOTIDE SEQUENCE</scope>
    <source>
        <strain evidence="1">CBS 955.72</strain>
    </source>
</reference>
<comment type="caution">
    <text evidence="1">The sequence shown here is derived from an EMBL/GenBank/DDBJ whole genome shotgun (WGS) entry which is preliminary data.</text>
</comment>
<evidence type="ECO:0000313" key="2">
    <source>
        <dbReference type="Proteomes" id="UP001275084"/>
    </source>
</evidence>
<protein>
    <submittedName>
        <fullName evidence="1">Uncharacterized protein</fullName>
    </submittedName>
</protein>
<gene>
    <name evidence="1" type="ORF">B0T25DRAFT_547922</name>
</gene>
<keyword evidence="2" id="KW-1185">Reference proteome</keyword>
<name>A0AAJ0HEN2_9PEZI</name>
<dbReference type="EMBL" id="JAUIQD010000005">
    <property type="protein sequence ID" value="KAK3349395.1"/>
    <property type="molecule type" value="Genomic_DNA"/>
</dbReference>
<sequence>MPTSASKCLGILPSHTDNESLVRVQFHWMPRAIALWRQDQRDEHDLGIQITSDRSPLVEQGVAAFRLSARPLTTDDIFDTPVVTEDAKKMKLAFDLQWALMCTYRCPKWSSRC</sequence>